<protein>
    <submittedName>
        <fullName evidence="4">TIGR02302 family protein</fullName>
    </submittedName>
</protein>
<gene>
    <name evidence="4" type="ORF">DC366_14675</name>
</gene>
<evidence type="ECO:0000313" key="5">
    <source>
        <dbReference type="Proteomes" id="UP000244446"/>
    </source>
</evidence>
<feature type="coiled-coil region" evidence="1">
    <location>
        <begin position="575"/>
        <end position="614"/>
    </location>
</feature>
<keyword evidence="3" id="KW-0472">Membrane</keyword>
<feature type="region of interest" description="Disordered" evidence="2">
    <location>
        <begin position="652"/>
        <end position="834"/>
    </location>
</feature>
<dbReference type="RefSeq" id="WP_108692979.1">
    <property type="nucleotide sequence ID" value="NZ_QCYH01000009.1"/>
</dbReference>
<feature type="compositionally biased region" description="Gly residues" evidence="2">
    <location>
        <begin position="655"/>
        <end position="699"/>
    </location>
</feature>
<dbReference type="NCBIfam" id="TIGR02302">
    <property type="entry name" value="aProt_lowcomp"/>
    <property type="match status" value="1"/>
</dbReference>
<evidence type="ECO:0000256" key="3">
    <source>
        <dbReference type="SAM" id="Phobius"/>
    </source>
</evidence>
<keyword evidence="3" id="KW-0812">Transmembrane</keyword>
<keyword evidence="1" id="KW-0175">Coiled coil</keyword>
<evidence type="ECO:0000256" key="1">
    <source>
        <dbReference type="SAM" id="Coils"/>
    </source>
</evidence>
<dbReference type="EMBL" id="QCYH01000009">
    <property type="protein sequence ID" value="PVA09360.1"/>
    <property type="molecule type" value="Genomic_DNA"/>
</dbReference>
<feature type="transmembrane region" description="Helical" evidence="3">
    <location>
        <begin position="59"/>
        <end position="82"/>
    </location>
</feature>
<dbReference type="AlphaFoldDB" id="A0A2T7G4P2"/>
<feature type="compositionally biased region" description="Basic and acidic residues" evidence="2">
    <location>
        <begin position="736"/>
        <end position="747"/>
    </location>
</feature>
<feature type="transmembrane region" description="Helical" evidence="3">
    <location>
        <begin position="156"/>
        <end position="174"/>
    </location>
</feature>
<dbReference type="Pfam" id="PF13779">
    <property type="entry name" value="DUF4175"/>
    <property type="match status" value="1"/>
</dbReference>
<dbReference type="Proteomes" id="UP000244446">
    <property type="component" value="Unassembled WGS sequence"/>
</dbReference>
<keyword evidence="5" id="KW-1185">Reference proteome</keyword>
<feature type="coiled-coil region" evidence="1">
    <location>
        <begin position="502"/>
        <end position="542"/>
    </location>
</feature>
<proteinExistence type="predicted"/>
<name>A0A2T7G4P2_9RHOB</name>
<dbReference type="OrthoDB" id="8477685at2"/>
<organism evidence="4 5">
    <name type="scientific">Pelagivirga sediminicola</name>
    <dbReference type="NCBI Taxonomy" id="2170575"/>
    <lineage>
        <taxon>Bacteria</taxon>
        <taxon>Pseudomonadati</taxon>
        <taxon>Pseudomonadota</taxon>
        <taxon>Alphaproteobacteria</taxon>
        <taxon>Rhodobacterales</taxon>
        <taxon>Paracoccaceae</taxon>
        <taxon>Pelagivirga</taxon>
    </lineage>
</organism>
<keyword evidence="3" id="KW-1133">Transmembrane helix</keyword>
<evidence type="ECO:0000313" key="4">
    <source>
        <dbReference type="EMBL" id="PVA09360.1"/>
    </source>
</evidence>
<dbReference type="InterPro" id="IPR012683">
    <property type="entry name" value="CHP02302_TM"/>
</dbReference>
<feature type="compositionally biased region" description="Low complexity" evidence="2">
    <location>
        <begin position="700"/>
        <end position="719"/>
    </location>
</feature>
<reference evidence="4 5" key="1">
    <citation type="submission" date="2018-04" db="EMBL/GenBank/DDBJ databases">
        <title>Pelagivirga bohaiensis gen. nov., sp. nov., a bacterium isolated from the Bohai Sea.</title>
        <authorList>
            <person name="Ji X."/>
        </authorList>
    </citation>
    <scope>NUCLEOTIDE SEQUENCE [LARGE SCALE GENOMIC DNA]</scope>
    <source>
        <strain evidence="4 5">BH-SD19</strain>
    </source>
</reference>
<sequence>MAQRPNLTGPLRARLRLPLTLTWAGLVAERLVRAFWPLWTLLAAVAAALMLGLHELLMFELAASVMIAAVLGAAALLIVGLARFRWPRRREALDRLDAALPGRPLQALGDAQGIGRGDPASEALWDAHRARMERAAEAARAPRPDLRIARLDPFGLRYIALLGLVVALLFGSVWRVTSAAQLAQGGGSGAPVSGPTWEGWIEPPVYTGLPSLYLADQQGKRLDVPVGSRVTLRFYGEIGALALAETVSGRTEDIGAATDPEQAFDVVQDGTLAIDGPGGRKWDIRAVPDAAPSAALTPDGAKTTFDGQMSQPFTAQDDYGVTGGTATFRLVLEDVDRRYGLAAEPEPRDPVVLDLPLPITGGRAEFSETLVGNLSQHPWAHLPVTLTLQVEDAAGQTGTSAPLRMDLPARRFFDPLAAAVIEQRRDLLWSAANAPRVAQVLRAVTYQPGETLFRDKADYLKLRTILRRLEAGTTDGTVPAELRDELAQALWDLALALEDGDIGDALERMREAQERLSEAMRNGASEDEMARLMQELRDATDDYLRHKSMQAEREGGPDEPNSGDRETTLLQQQDLQDMMDRIEELMRQGRIAEAEEAMRQFQEMMENLRVTEGQGGDGEGSPGGQAMEGLADTLREQQDLSDQAFRDLQQQFNQGSGGGQTPGNEGLGDGQDGEGQQGLGQQGEGQGAGRDGTGGGAGAQPGPDGRPQGLADRQQALRQELQRQRGNLPGGGEAAEDARRSLDRAGEAMDGAEQALRDGDMAGAIDRQAEAMDALRDGMRELGRAMAEQNGMQQDDEGRAEGGASGPQSDPLGRRAGEGRSAGTDGNLLQGEDVYRRARELLDELRRRSGEGARPEVERDYLRRLLDRF</sequence>
<accession>A0A2T7G4P2</accession>
<comment type="caution">
    <text evidence="4">The sequence shown here is derived from an EMBL/GenBank/DDBJ whole genome shotgun (WGS) entry which is preliminary data.</text>
</comment>
<evidence type="ECO:0000256" key="2">
    <source>
        <dbReference type="SAM" id="MobiDB-lite"/>
    </source>
</evidence>
<feature type="transmembrane region" description="Helical" evidence="3">
    <location>
        <begin position="34"/>
        <end position="53"/>
    </location>
</feature>
<feature type="compositionally biased region" description="Basic and acidic residues" evidence="2">
    <location>
        <begin position="767"/>
        <end position="783"/>
    </location>
</feature>